<accession>A0A562TGG4</accession>
<dbReference type="InterPro" id="IPR029062">
    <property type="entry name" value="Class_I_gatase-like"/>
</dbReference>
<dbReference type="Pfam" id="PF01965">
    <property type="entry name" value="DJ-1_PfpI"/>
    <property type="match status" value="1"/>
</dbReference>
<dbReference type="SUPFAM" id="SSF52317">
    <property type="entry name" value="Class I glutamine amidotransferase-like"/>
    <property type="match status" value="1"/>
</dbReference>
<dbReference type="RefSeq" id="WP_145711406.1">
    <property type="nucleotide sequence ID" value="NZ_BAAAFY010000001.1"/>
</dbReference>
<dbReference type="InterPro" id="IPR009057">
    <property type="entry name" value="Homeodomain-like_sf"/>
</dbReference>
<dbReference type="InterPro" id="IPR018060">
    <property type="entry name" value="HTH_AraC"/>
</dbReference>
<dbReference type="InterPro" id="IPR052158">
    <property type="entry name" value="INH-QAR"/>
</dbReference>
<protein>
    <submittedName>
        <fullName evidence="4">Transcriptional regulator GlxA family with amidase domain</fullName>
    </submittedName>
</protein>
<dbReference type="EMBL" id="VLLG01000002">
    <property type="protein sequence ID" value="TWI92136.1"/>
    <property type="molecule type" value="Genomic_DNA"/>
</dbReference>
<dbReference type="SMART" id="SM00342">
    <property type="entry name" value="HTH_ARAC"/>
    <property type="match status" value="1"/>
</dbReference>
<dbReference type="SUPFAM" id="SSF46689">
    <property type="entry name" value="Homeodomain-like"/>
    <property type="match status" value="1"/>
</dbReference>
<dbReference type="Pfam" id="PF12833">
    <property type="entry name" value="HTH_18"/>
    <property type="match status" value="1"/>
</dbReference>
<evidence type="ECO:0000256" key="2">
    <source>
        <dbReference type="ARBA" id="ARBA00023163"/>
    </source>
</evidence>
<dbReference type="Gene3D" id="1.10.10.60">
    <property type="entry name" value="Homeodomain-like"/>
    <property type="match status" value="1"/>
</dbReference>
<keyword evidence="5" id="KW-1185">Reference proteome</keyword>
<sequence length="329" mass="37012">MHQFSFQRTNYQHTPVTQAVFIVPPQVHLLDVAGPAQIFYEAADYGAPVTSYFAGIFPADERVESSSHLCFSDLRDYNTLQLKKNDLVFIPGLERALLLDDAFLRTTAPFRRWLQEQHAKGVIICSVCTGAFLLAEAGLLQDQACTTHWKYTERLQQRYPGLQVKENCLFVQSGTVLTSAGVASGIDLALYIVEQLWGSAFAAQVAREVVVFNRRSAADPQLSVFLQYRNHLNNRIHTIQDLLAQTLDKKLSIEALAEQIHMSPRNLTRLFKSTTGITIGQYLDKLRVERSQQMIGEGHTMHTVAAACGLKSTNQLRQLLKKYRGMVRA</sequence>
<dbReference type="PROSITE" id="PS01124">
    <property type="entry name" value="HTH_ARAC_FAMILY_2"/>
    <property type="match status" value="1"/>
</dbReference>
<dbReference type="AlphaFoldDB" id="A0A562TGG4"/>
<proteinExistence type="predicted"/>
<dbReference type="GO" id="GO:0043565">
    <property type="term" value="F:sequence-specific DNA binding"/>
    <property type="evidence" value="ECO:0007669"/>
    <property type="project" value="InterPro"/>
</dbReference>
<organism evidence="4 5">
    <name type="scientific">Chitinophaga japonensis</name>
    <name type="common">Flexibacter japonensis</name>
    <dbReference type="NCBI Taxonomy" id="104662"/>
    <lineage>
        <taxon>Bacteria</taxon>
        <taxon>Pseudomonadati</taxon>
        <taxon>Bacteroidota</taxon>
        <taxon>Chitinophagia</taxon>
        <taxon>Chitinophagales</taxon>
        <taxon>Chitinophagaceae</taxon>
        <taxon>Chitinophaga</taxon>
    </lineage>
</organism>
<evidence type="ECO:0000313" key="5">
    <source>
        <dbReference type="Proteomes" id="UP000316778"/>
    </source>
</evidence>
<evidence type="ECO:0000313" key="4">
    <source>
        <dbReference type="EMBL" id="TWI92136.1"/>
    </source>
</evidence>
<feature type="domain" description="HTH araC/xylS-type" evidence="3">
    <location>
        <begin position="237"/>
        <end position="329"/>
    </location>
</feature>
<reference evidence="4 5" key="1">
    <citation type="journal article" date="2013" name="Stand. Genomic Sci.">
        <title>Genomic Encyclopedia of Type Strains, Phase I: The one thousand microbial genomes (KMG-I) project.</title>
        <authorList>
            <person name="Kyrpides N.C."/>
            <person name="Woyke T."/>
            <person name="Eisen J.A."/>
            <person name="Garrity G."/>
            <person name="Lilburn T.G."/>
            <person name="Beck B.J."/>
            <person name="Whitman W.B."/>
            <person name="Hugenholtz P."/>
            <person name="Klenk H.P."/>
        </authorList>
    </citation>
    <scope>NUCLEOTIDE SEQUENCE [LARGE SCALE GENOMIC DNA]</scope>
    <source>
        <strain evidence="4 5">DSM 13484</strain>
    </source>
</reference>
<name>A0A562TGG4_CHIJA</name>
<dbReference type="GO" id="GO:0003700">
    <property type="term" value="F:DNA-binding transcription factor activity"/>
    <property type="evidence" value="ECO:0007669"/>
    <property type="project" value="InterPro"/>
</dbReference>
<keyword evidence="2" id="KW-0804">Transcription</keyword>
<dbReference type="CDD" id="cd03137">
    <property type="entry name" value="GATase1_AraC_1"/>
    <property type="match status" value="1"/>
</dbReference>
<dbReference type="InterPro" id="IPR002818">
    <property type="entry name" value="DJ-1/PfpI"/>
</dbReference>
<evidence type="ECO:0000259" key="3">
    <source>
        <dbReference type="PROSITE" id="PS01124"/>
    </source>
</evidence>
<comment type="caution">
    <text evidence="4">The sequence shown here is derived from an EMBL/GenBank/DDBJ whole genome shotgun (WGS) entry which is preliminary data.</text>
</comment>
<evidence type="ECO:0000256" key="1">
    <source>
        <dbReference type="ARBA" id="ARBA00023015"/>
    </source>
</evidence>
<dbReference type="PANTHER" id="PTHR43130">
    <property type="entry name" value="ARAC-FAMILY TRANSCRIPTIONAL REGULATOR"/>
    <property type="match status" value="1"/>
</dbReference>
<gene>
    <name evidence="4" type="ORF">LX66_1519</name>
</gene>
<dbReference type="Proteomes" id="UP000316778">
    <property type="component" value="Unassembled WGS sequence"/>
</dbReference>
<dbReference type="Gene3D" id="3.40.50.880">
    <property type="match status" value="1"/>
</dbReference>
<keyword evidence="1" id="KW-0805">Transcription regulation</keyword>
<dbReference type="OrthoDB" id="9803764at2"/>
<dbReference type="PANTHER" id="PTHR43130:SF3">
    <property type="entry name" value="HTH-TYPE TRANSCRIPTIONAL REGULATOR RV1931C"/>
    <property type="match status" value="1"/>
</dbReference>